<dbReference type="PROSITE" id="PS00105">
    <property type="entry name" value="AA_TRANSFER_CLASS_1"/>
    <property type="match status" value="1"/>
</dbReference>
<evidence type="ECO:0000256" key="3">
    <source>
        <dbReference type="ARBA" id="ARBA00022576"/>
    </source>
</evidence>
<dbReference type="InterPro" id="IPR004839">
    <property type="entry name" value="Aminotransferase_I/II_large"/>
</dbReference>
<proteinExistence type="inferred from homology"/>
<dbReference type="InterPro" id="IPR015421">
    <property type="entry name" value="PyrdxlP-dep_Trfase_major"/>
</dbReference>
<evidence type="ECO:0000259" key="7">
    <source>
        <dbReference type="Pfam" id="PF00155"/>
    </source>
</evidence>
<sequence>MKKLSEVVQHYPASGIRKMFELAAKYDNVISLTVGEPVFDTPDYIKAAAIQALDENRTHYVSNAGILPLRKAIAQKYTQQLKVQHTEDNVMVTFGGMEAILLALICAINPGDEVIIPDPGYPNYAGQIQLLGGQPVPVPIYEENQFCIKADDIEAAITEKTKAMILNSPSNPLGAVIPYEEMKKIAAVVKRHDLFVISDEVYEALVYEGVEHHSLAEFDEIRENILIVNSTSKTYAMTGWRVGYVVGDQRIISNMPKLQEGIASCLPEFTQLAAAEAILHGEEAVIEMRQKYLSNRDLVLNELKTIPGMTCHTIPGTFYAFVNIKAFGKSSQTFAEDLIRHAKVLTVPGSAFGTMGEGYLRIVFAGSEEMLREAFSRIRSYVSTLQELTAGTF</sequence>
<evidence type="ECO:0000313" key="8">
    <source>
        <dbReference type="EMBL" id="SCZ81458.1"/>
    </source>
</evidence>
<accession>A0A1G5S5I7</accession>
<evidence type="ECO:0000313" key="9">
    <source>
        <dbReference type="Proteomes" id="UP000199208"/>
    </source>
</evidence>
<dbReference type="EC" id="2.6.1.-" evidence="6"/>
<dbReference type="GO" id="GO:0030170">
    <property type="term" value="F:pyridoxal phosphate binding"/>
    <property type="evidence" value="ECO:0007669"/>
    <property type="project" value="InterPro"/>
</dbReference>
<dbReference type="InterPro" id="IPR015422">
    <property type="entry name" value="PyrdxlP-dep_Trfase_small"/>
</dbReference>
<dbReference type="RefSeq" id="WP_092592544.1">
    <property type="nucleotide sequence ID" value="NZ_FMWL01000019.1"/>
</dbReference>
<dbReference type="FunFam" id="3.40.640.10:FF:000033">
    <property type="entry name" value="Aspartate aminotransferase"/>
    <property type="match status" value="1"/>
</dbReference>
<reference evidence="8 9" key="1">
    <citation type="submission" date="2016-10" db="EMBL/GenBank/DDBJ databases">
        <authorList>
            <person name="de Groot N.N."/>
        </authorList>
    </citation>
    <scope>NUCLEOTIDE SEQUENCE [LARGE SCALE GENOMIC DNA]</scope>
    <source>
        <strain evidence="8 9">DSM 2784</strain>
    </source>
</reference>
<feature type="domain" description="Aminotransferase class I/classII large" evidence="7">
    <location>
        <begin position="28"/>
        <end position="378"/>
    </location>
</feature>
<gene>
    <name evidence="8" type="ORF">SAMN03080599_02792</name>
</gene>
<dbReference type="GO" id="GO:0006520">
    <property type="term" value="P:amino acid metabolic process"/>
    <property type="evidence" value="ECO:0007669"/>
    <property type="project" value="InterPro"/>
</dbReference>
<dbReference type="InterPro" id="IPR050596">
    <property type="entry name" value="AspAT/PAT-like"/>
</dbReference>
<dbReference type="Proteomes" id="UP000199208">
    <property type="component" value="Unassembled WGS sequence"/>
</dbReference>
<evidence type="ECO:0000256" key="5">
    <source>
        <dbReference type="ARBA" id="ARBA00022898"/>
    </source>
</evidence>
<comment type="similarity">
    <text evidence="2 6">Belongs to the class-I pyridoxal-phosphate-dependent aminotransferase family.</text>
</comment>
<keyword evidence="3 6" id="KW-0032">Aminotransferase</keyword>
<dbReference type="InterPro" id="IPR015424">
    <property type="entry name" value="PyrdxlP-dep_Trfase"/>
</dbReference>
<protein>
    <recommendedName>
        <fullName evidence="6">Aminotransferase</fullName>
        <ecNumber evidence="6">2.6.1.-</ecNumber>
    </recommendedName>
</protein>
<dbReference type="STRING" id="1120920.SAMN03080599_02792"/>
<dbReference type="CDD" id="cd00609">
    <property type="entry name" value="AAT_like"/>
    <property type="match status" value="1"/>
</dbReference>
<dbReference type="Pfam" id="PF00155">
    <property type="entry name" value="Aminotran_1_2"/>
    <property type="match status" value="1"/>
</dbReference>
<dbReference type="AlphaFoldDB" id="A0A1G5S5I7"/>
<dbReference type="EMBL" id="FMWL01000019">
    <property type="protein sequence ID" value="SCZ81458.1"/>
    <property type="molecule type" value="Genomic_DNA"/>
</dbReference>
<evidence type="ECO:0000256" key="4">
    <source>
        <dbReference type="ARBA" id="ARBA00022679"/>
    </source>
</evidence>
<dbReference type="PANTHER" id="PTHR46383:SF3">
    <property type="entry name" value="ASPARTATE AMINOTRANSFERASE-RELATED"/>
    <property type="match status" value="1"/>
</dbReference>
<keyword evidence="5" id="KW-0663">Pyridoxal phosphate</keyword>
<dbReference type="PRINTS" id="PR00753">
    <property type="entry name" value="ACCSYNTHASE"/>
</dbReference>
<evidence type="ECO:0000256" key="1">
    <source>
        <dbReference type="ARBA" id="ARBA00001933"/>
    </source>
</evidence>
<dbReference type="PANTHER" id="PTHR46383">
    <property type="entry name" value="ASPARTATE AMINOTRANSFERASE"/>
    <property type="match status" value="1"/>
</dbReference>
<dbReference type="Gene3D" id="3.40.640.10">
    <property type="entry name" value="Type I PLP-dependent aspartate aminotransferase-like (Major domain)"/>
    <property type="match status" value="1"/>
</dbReference>
<dbReference type="GO" id="GO:0008483">
    <property type="term" value="F:transaminase activity"/>
    <property type="evidence" value="ECO:0007669"/>
    <property type="project" value="UniProtKB-KW"/>
</dbReference>
<comment type="cofactor">
    <cofactor evidence="1 6">
        <name>pyridoxal 5'-phosphate</name>
        <dbReference type="ChEBI" id="CHEBI:597326"/>
    </cofactor>
</comment>
<evidence type="ECO:0000256" key="6">
    <source>
        <dbReference type="RuleBase" id="RU000481"/>
    </source>
</evidence>
<evidence type="ECO:0000256" key="2">
    <source>
        <dbReference type="ARBA" id="ARBA00007441"/>
    </source>
</evidence>
<name>A0A1G5S5I7_9FIRM</name>
<dbReference type="SUPFAM" id="SSF53383">
    <property type="entry name" value="PLP-dependent transferases"/>
    <property type="match status" value="1"/>
</dbReference>
<keyword evidence="4 6" id="KW-0808">Transferase</keyword>
<dbReference type="InterPro" id="IPR004838">
    <property type="entry name" value="NHTrfase_class1_PyrdxlP-BS"/>
</dbReference>
<keyword evidence="9" id="KW-1185">Reference proteome</keyword>
<dbReference type="Gene3D" id="3.90.1150.10">
    <property type="entry name" value="Aspartate Aminotransferase, domain 1"/>
    <property type="match status" value="1"/>
</dbReference>
<dbReference type="OrthoDB" id="9802328at2"/>
<organism evidence="8 9">
    <name type="scientific">Acidaminobacter hydrogenoformans DSM 2784</name>
    <dbReference type="NCBI Taxonomy" id="1120920"/>
    <lineage>
        <taxon>Bacteria</taxon>
        <taxon>Bacillati</taxon>
        <taxon>Bacillota</taxon>
        <taxon>Clostridia</taxon>
        <taxon>Peptostreptococcales</taxon>
        <taxon>Acidaminobacteraceae</taxon>
        <taxon>Acidaminobacter</taxon>
    </lineage>
</organism>